<feature type="region of interest" description="Disordered" evidence="1">
    <location>
        <begin position="331"/>
        <end position="359"/>
    </location>
</feature>
<gene>
    <name evidence="3" type="ORF">SteCoe_15951</name>
    <name evidence="2" type="ORF">SteCoe_19404</name>
</gene>
<dbReference type="Proteomes" id="UP000187209">
    <property type="component" value="Unassembled WGS sequence"/>
</dbReference>
<feature type="compositionally biased region" description="Polar residues" evidence="1">
    <location>
        <begin position="377"/>
        <end position="394"/>
    </location>
</feature>
<proteinExistence type="predicted"/>
<sequence>MNQFKIEKTKANEYNLLDDAIKQILLENYFEALSYLQNCEEYLENSHKNISPYVTLTVSHNTAFCFYRLGRIGQALDYLDTSLHTAKSILGKNTTSLENLRPLRYLSTLHLQICAILSQNKQHDKALKYAQGSLKYIKEMLLSLSLLVSQYSFAHKKGVSASRMMDSVSKIVEVLDKVISKNFNKKANIYTGEDWINTYNIGNVMILQPILLNEWVNQASIKQELTFAKILENICRMASSYFSVAVELRFIAQDRSGISESANSKDWHERALAICKCFLPNTSPLLLHVAKSYKKHYVRAKKIDMKTQSVTKEKIIIKRSVEKPRVCSVKPKRKVVKPSKSTTPVRKLTPSKRKSTKKLLASTEKISTKDFLSFKSTKNPSDTGKLSSSRTIPSMKTEKYIKPQISSSESEKSDIITGYVLTSSDLYGDYSYRDEIQNSTVIRTSIDQGSQKSPDFFFKPEHKGRVFSSTGGKN</sequence>
<protein>
    <submittedName>
        <fullName evidence="3">Uncharacterized protein</fullName>
    </submittedName>
</protein>
<feature type="compositionally biased region" description="Polar residues" evidence="1">
    <location>
        <begin position="443"/>
        <end position="453"/>
    </location>
</feature>
<name>A0A1R2C2A1_9CILI</name>
<evidence type="ECO:0000256" key="1">
    <source>
        <dbReference type="SAM" id="MobiDB-lite"/>
    </source>
</evidence>
<dbReference type="AlphaFoldDB" id="A0A1R2C2A1"/>
<organism evidence="3 4">
    <name type="scientific">Stentor coeruleus</name>
    <dbReference type="NCBI Taxonomy" id="5963"/>
    <lineage>
        <taxon>Eukaryota</taxon>
        <taxon>Sar</taxon>
        <taxon>Alveolata</taxon>
        <taxon>Ciliophora</taxon>
        <taxon>Postciliodesmatophora</taxon>
        <taxon>Heterotrichea</taxon>
        <taxon>Heterotrichida</taxon>
        <taxon>Stentoridae</taxon>
        <taxon>Stentor</taxon>
    </lineage>
</organism>
<evidence type="ECO:0000313" key="3">
    <source>
        <dbReference type="EMBL" id="OMJ83173.1"/>
    </source>
</evidence>
<dbReference type="EMBL" id="MPUH01000427">
    <property type="protein sequence ID" value="OMJ80362.1"/>
    <property type="molecule type" value="Genomic_DNA"/>
</dbReference>
<dbReference type="SUPFAM" id="SSF48452">
    <property type="entry name" value="TPR-like"/>
    <property type="match status" value="1"/>
</dbReference>
<dbReference type="EMBL" id="MPUH01000313">
    <property type="protein sequence ID" value="OMJ83173.1"/>
    <property type="molecule type" value="Genomic_DNA"/>
</dbReference>
<dbReference type="InterPro" id="IPR011990">
    <property type="entry name" value="TPR-like_helical_dom_sf"/>
</dbReference>
<comment type="caution">
    <text evidence="3">The sequence shown here is derived from an EMBL/GenBank/DDBJ whole genome shotgun (WGS) entry which is preliminary data.</text>
</comment>
<evidence type="ECO:0000313" key="4">
    <source>
        <dbReference type="Proteomes" id="UP000187209"/>
    </source>
</evidence>
<feature type="region of interest" description="Disordered" evidence="1">
    <location>
        <begin position="443"/>
        <end position="474"/>
    </location>
</feature>
<accession>A0A1R2C2A1</accession>
<dbReference type="OrthoDB" id="299411at2759"/>
<dbReference type="Gene3D" id="1.25.40.10">
    <property type="entry name" value="Tetratricopeptide repeat domain"/>
    <property type="match status" value="1"/>
</dbReference>
<feature type="region of interest" description="Disordered" evidence="1">
    <location>
        <begin position="377"/>
        <end position="407"/>
    </location>
</feature>
<keyword evidence="4" id="KW-1185">Reference proteome</keyword>
<evidence type="ECO:0000313" key="2">
    <source>
        <dbReference type="EMBL" id="OMJ80362.1"/>
    </source>
</evidence>
<reference evidence="3 4" key="1">
    <citation type="submission" date="2016-11" db="EMBL/GenBank/DDBJ databases">
        <title>The macronuclear genome of Stentor coeruleus: a giant cell with tiny introns.</title>
        <authorList>
            <person name="Slabodnick M."/>
            <person name="Ruby J.G."/>
            <person name="Reiff S.B."/>
            <person name="Swart E.C."/>
            <person name="Gosai S."/>
            <person name="Prabakaran S."/>
            <person name="Witkowska E."/>
            <person name="Larue G.E."/>
            <person name="Fisher S."/>
            <person name="Freeman R.M."/>
            <person name="Gunawardena J."/>
            <person name="Chu W."/>
            <person name="Stover N.A."/>
            <person name="Gregory B.D."/>
            <person name="Nowacki M."/>
            <person name="Derisi J."/>
            <person name="Roy S.W."/>
            <person name="Marshall W.F."/>
            <person name="Sood P."/>
        </authorList>
    </citation>
    <scope>NUCLEOTIDE SEQUENCE [LARGE SCALE GENOMIC DNA]</scope>
    <source>
        <strain evidence="3">WM001</strain>
    </source>
</reference>